<keyword evidence="4" id="KW-1185">Reference proteome</keyword>
<evidence type="ECO:0000313" key="3">
    <source>
        <dbReference type="EnsemblMetazoa" id="CapteP194040"/>
    </source>
</evidence>
<gene>
    <name evidence="2" type="ORF">CAPTEDRAFT_194040</name>
</gene>
<dbReference type="AlphaFoldDB" id="R7UWC6"/>
<sequence length="464" mass="52644">MVIVTGLIANEFSSMGPASQTKKKCKATARDTTEDLYRAAVSTTKGLMKGKNKILAECVCDNSNESEWNLFGAWCKCENSESTKYIQNRNKRNKEKLGSIKNGATQTQQVNGSLERFYHYRNSRKYALHYRTFHCLRYQDETGHWLSIAELANRHIKGADGTESRGLDELFSNCYHLISAAKNALPGAETEVSVVKRAPPTNTVTNNRAGQSCRMEVPAQQPVRFQSMSTGHQPRTKNCKRVAKKEQKDNKSLKLLTVPRVQKWVGSDPKRETFSKKRILSQSLPNLFKPSVNKTVLADTYRNVRLPKVIEPSSTRKTDPQEEMRSKSESMVRKEKDDSTSLDYATTKKSRKLGTARNGSWETISLGIHQVVNFIINDVIPGEVECKRERKCDRKNNDTRCWKPVADTWEFFGPWDPTIAFAVRLMDGNGLEVTQQDCRIQPSGRNPRSLRPGLIFHCHYDGEA</sequence>
<reference evidence="4" key="1">
    <citation type="submission" date="2012-12" db="EMBL/GenBank/DDBJ databases">
        <authorList>
            <person name="Hellsten U."/>
            <person name="Grimwood J."/>
            <person name="Chapman J.A."/>
            <person name="Shapiro H."/>
            <person name="Aerts A."/>
            <person name="Otillar R.P."/>
            <person name="Terry A.Y."/>
            <person name="Boore J.L."/>
            <person name="Simakov O."/>
            <person name="Marletaz F."/>
            <person name="Cho S.-J."/>
            <person name="Edsinger-Gonzales E."/>
            <person name="Havlak P."/>
            <person name="Kuo D.-H."/>
            <person name="Larsson T."/>
            <person name="Lv J."/>
            <person name="Arendt D."/>
            <person name="Savage R."/>
            <person name="Osoegawa K."/>
            <person name="de Jong P."/>
            <person name="Lindberg D.R."/>
            <person name="Seaver E.C."/>
            <person name="Weisblat D.A."/>
            <person name="Putnam N.H."/>
            <person name="Grigoriev I.V."/>
            <person name="Rokhsar D.S."/>
        </authorList>
    </citation>
    <scope>NUCLEOTIDE SEQUENCE</scope>
    <source>
        <strain evidence="4">I ESC-2004</strain>
    </source>
</reference>
<proteinExistence type="predicted"/>
<evidence type="ECO:0000256" key="1">
    <source>
        <dbReference type="SAM" id="MobiDB-lite"/>
    </source>
</evidence>
<feature type="compositionally biased region" description="Basic and acidic residues" evidence="1">
    <location>
        <begin position="314"/>
        <end position="339"/>
    </location>
</feature>
<protein>
    <submittedName>
        <fullName evidence="2 3">Uncharacterized protein</fullName>
    </submittedName>
</protein>
<reference evidence="2 4" key="2">
    <citation type="journal article" date="2013" name="Nature">
        <title>Insights into bilaterian evolution from three spiralian genomes.</title>
        <authorList>
            <person name="Simakov O."/>
            <person name="Marletaz F."/>
            <person name="Cho S.J."/>
            <person name="Edsinger-Gonzales E."/>
            <person name="Havlak P."/>
            <person name="Hellsten U."/>
            <person name="Kuo D.H."/>
            <person name="Larsson T."/>
            <person name="Lv J."/>
            <person name="Arendt D."/>
            <person name="Savage R."/>
            <person name="Osoegawa K."/>
            <person name="de Jong P."/>
            <person name="Grimwood J."/>
            <person name="Chapman J.A."/>
            <person name="Shapiro H."/>
            <person name="Aerts A."/>
            <person name="Otillar R.P."/>
            <person name="Terry A.Y."/>
            <person name="Boore J.L."/>
            <person name="Grigoriev I.V."/>
            <person name="Lindberg D.R."/>
            <person name="Seaver E.C."/>
            <person name="Weisblat D.A."/>
            <person name="Putnam N.H."/>
            <person name="Rokhsar D.S."/>
        </authorList>
    </citation>
    <scope>NUCLEOTIDE SEQUENCE</scope>
    <source>
        <strain evidence="2 4">I ESC-2004</strain>
    </source>
</reference>
<reference evidence="3" key="3">
    <citation type="submission" date="2015-06" db="UniProtKB">
        <authorList>
            <consortium name="EnsemblMetazoa"/>
        </authorList>
    </citation>
    <scope>IDENTIFICATION</scope>
</reference>
<feature type="region of interest" description="Disordered" evidence="1">
    <location>
        <begin position="309"/>
        <end position="344"/>
    </location>
</feature>
<organism evidence="2">
    <name type="scientific">Capitella teleta</name>
    <name type="common">Polychaete worm</name>
    <dbReference type="NCBI Taxonomy" id="283909"/>
    <lineage>
        <taxon>Eukaryota</taxon>
        <taxon>Metazoa</taxon>
        <taxon>Spiralia</taxon>
        <taxon>Lophotrochozoa</taxon>
        <taxon>Annelida</taxon>
        <taxon>Polychaeta</taxon>
        <taxon>Sedentaria</taxon>
        <taxon>Scolecida</taxon>
        <taxon>Capitellidae</taxon>
        <taxon>Capitella</taxon>
    </lineage>
</organism>
<dbReference type="EMBL" id="AMQN01006015">
    <property type="status" value="NOT_ANNOTATED_CDS"/>
    <property type="molecule type" value="Genomic_DNA"/>
</dbReference>
<dbReference type="EnsemblMetazoa" id="CapteT194040">
    <property type="protein sequence ID" value="CapteP194040"/>
    <property type="gene ID" value="CapteG194040"/>
</dbReference>
<dbReference type="Proteomes" id="UP000014760">
    <property type="component" value="Unassembled WGS sequence"/>
</dbReference>
<name>R7UWC6_CAPTE</name>
<dbReference type="EMBL" id="KB297391">
    <property type="protein sequence ID" value="ELU10572.1"/>
    <property type="molecule type" value="Genomic_DNA"/>
</dbReference>
<evidence type="ECO:0000313" key="4">
    <source>
        <dbReference type="Proteomes" id="UP000014760"/>
    </source>
</evidence>
<dbReference type="HOGENOM" id="CLU_589569_0_0_1"/>
<evidence type="ECO:0000313" key="2">
    <source>
        <dbReference type="EMBL" id="ELU10572.1"/>
    </source>
</evidence>
<accession>R7UWC6</accession>